<proteinExistence type="predicted"/>
<organism evidence="1 2">
    <name type="scientific">Panagrolaimus sp. PS1159</name>
    <dbReference type="NCBI Taxonomy" id="55785"/>
    <lineage>
        <taxon>Eukaryota</taxon>
        <taxon>Metazoa</taxon>
        <taxon>Ecdysozoa</taxon>
        <taxon>Nematoda</taxon>
        <taxon>Chromadorea</taxon>
        <taxon>Rhabditida</taxon>
        <taxon>Tylenchina</taxon>
        <taxon>Panagrolaimomorpha</taxon>
        <taxon>Panagrolaimoidea</taxon>
        <taxon>Panagrolaimidae</taxon>
        <taxon>Panagrolaimus</taxon>
    </lineage>
</organism>
<name>A0AC35FIT3_9BILA</name>
<dbReference type="Proteomes" id="UP000887580">
    <property type="component" value="Unplaced"/>
</dbReference>
<evidence type="ECO:0000313" key="1">
    <source>
        <dbReference type="Proteomes" id="UP000887580"/>
    </source>
</evidence>
<evidence type="ECO:0000313" key="2">
    <source>
        <dbReference type="WBParaSite" id="PS1159_v2.g17960.t1"/>
    </source>
</evidence>
<sequence length="326" mass="37753">MPRHNSSAEELIRKESEVTENKFSEKNEMKREYLYIAGSTPKYSQLIIITNKNEFSIAQECNAGYFSKVHKGKFRNKDVAIKIAEENGRKSIHTELKIYDKICHSNILPALAVYFGVKNMLFMPFRNYNLSQYFISNGINITVAQLLKYSIQISDAMTYLHSMKILHCDLKIDNILIKDLSGKNVEISDFGCAVDLTDEVSPFFNGTTTHAAYELLKSYILFETNKAVAKSCEVFCSKKSDIWSFAITIWQIFQKSSKIPENFRSPTDIVKNYENGNPLPKPKLMPDYIWRYIILRCFDLDPKVRPYMSEIYESLNLHQQKYSAEN</sequence>
<protein>
    <submittedName>
        <fullName evidence="2">Protein kinase domain-containing protein</fullName>
    </submittedName>
</protein>
<accession>A0AC35FIT3</accession>
<dbReference type="WBParaSite" id="PS1159_v2.g17960.t1">
    <property type="protein sequence ID" value="PS1159_v2.g17960.t1"/>
    <property type="gene ID" value="PS1159_v2.g17960"/>
</dbReference>
<reference evidence="2" key="1">
    <citation type="submission" date="2022-11" db="UniProtKB">
        <authorList>
            <consortium name="WormBaseParasite"/>
        </authorList>
    </citation>
    <scope>IDENTIFICATION</scope>
</reference>